<sequence>MCRDAGWGELLVSVLTYLPAAMQADIAGAFRERIEDLMSLGDDRYLPGEYHSALLTEVNRYLNALRSRGSNRQSS</sequence>
<proteinExistence type="predicted"/>
<organism evidence="1 2">
    <name type="scientific">Paraburkholderia lacunae</name>
    <dbReference type="NCBI Taxonomy" id="2211104"/>
    <lineage>
        <taxon>Bacteria</taxon>
        <taxon>Pseudomonadati</taxon>
        <taxon>Pseudomonadota</taxon>
        <taxon>Betaproteobacteria</taxon>
        <taxon>Burkholderiales</taxon>
        <taxon>Burkholderiaceae</taxon>
        <taxon>Paraburkholderia</taxon>
    </lineage>
</organism>
<accession>A0A370N3A9</accession>
<dbReference type="EMBL" id="QHKS01000017">
    <property type="protein sequence ID" value="RDK00122.1"/>
    <property type="molecule type" value="Genomic_DNA"/>
</dbReference>
<protein>
    <submittedName>
        <fullName evidence="1">Uncharacterized protein</fullName>
    </submittedName>
</protein>
<gene>
    <name evidence="1" type="ORF">DLM46_24290</name>
</gene>
<keyword evidence="2" id="KW-1185">Reference proteome</keyword>
<comment type="caution">
    <text evidence="1">The sequence shown here is derived from an EMBL/GenBank/DDBJ whole genome shotgun (WGS) entry which is preliminary data.</text>
</comment>
<name>A0A370N3A9_9BURK</name>
<evidence type="ECO:0000313" key="2">
    <source>
        <dbReference type="Proteomes" id="UP000254875"/>
    </source>
</evidence>
<dbReference type="Proteomes" id="UP000254875">
    <property type="component" value="Unassembled WGS sequence"/>
</dbReference>
<evidence type="ECO:0000313" key="1">
    <source>
        <dbReference type="EMBL" id="RDK00122.1"/>
    </source>
</evidence>
<dbReference type="AlphaFoldDB" id="A0A370N3A9"/>
<reference evidence="2" key="1">
    <citation type="submission" date="2018-05" db="EMBL/GenBank/DDBJ databases">
        <authorList>
            <person name="Feng T."/>
        </authorList>
    </citation>
    <scope>NUCLEOTIDE SEQUENCE [LARGE SCALE GENOMIC DNA]</scope>
    <source>
        <strain evidence="2">S27</strain>
    </source>
</reference>